<dbReference type="InterPro" id="IPR045324">
    <property type="entry name" value="Small_multidrug_res"/>
</dbReference>
<evidence type="ECO:0000256" key="4">
    <source>
        <dbReference type="ARBA" id="ARBA00022989"/>
    </source>
</evidence>
<evidence type="ECO:0000256" key="5">
    <source>
        <dbReference type="ARBA" id="ARBA00023136"/>
    </source>
</evidence>
<dbReference type="InterPro" id="IPR037185">
    <property type="entry name" value="EmrE-like"/>
</dbReference>
<dbReference type="STRING" id="1236970.JCM9140_4227"/>
<evidence type="ECO:0000256" key="3">
    <source>
        <dbReference type="ARBA" id="ARBA00022692"/>
    </source>
</evidence>
<dbReference type="Proteomes" id="UP000018890">
    <property type="component" value="Unassembled WGS sequence"/>
</dbReference>
<dbReference type="SUPFAM" id="SSF103481">
    <property type="entry name" value="Multidrug resistance efflux transporter EmrE"/>
    <property type="match status" value="1"/>
</dbReference>
<evidence type="ECO:0000313" key="9">
    <source>
        <dbReference type="Proteomes" id="UP000018890"/>
    </source>
</evidence>
<accession>W4Q9H8</accession>
<protein>
    <submittedName>
        <fullName evidence="8">Quaternary ammonium compound-resistance protein SugE</fullName>
    </submittedName>
</protein>
<proteinExistence type="inferred from homology"/>
<gene>
    <name evidence="8" type="ORF">JCM9140_4227</name>
</gene>
<evidence type="ECO:0000256" key="1">
    <source>
        <dbReference type="ARBA" id="ARBA00004651"/>
    </source>
</evidence>
<dbReference type="InterPro" id="IPR000390">
    <property type="entry name" value="Small_drug/metabolite_transptr"/>
</dbReference>
<feature type="transmembrane region" description="Helical" evidence="7">
    <location>
        <begin position="30"/>
        <end position="48"/>
    </location>
</feature>
<dbReference type="GO" id="GO:0005886">
    <property type="term" value="C:plasma membrane"/>
    <property type="evidence" value="ECO:0007669"/>
    <property type="project" value="UniProtKB-SubCell"/>
</dbReference>
<keyword evidence="9" id="KW-1185">Reference proteome</keyword>
<comment type="caution">
    <text evidence="8">The sequence shown here is derived from an EMBL/GenBank/DDBJ whole genome shotgun (WGS) entry which is preliminary data.</text>
</comment>
<dbReference type="Pfam" id="PF00893">
    <property type="entry name" value="Multi_Drug_Res"/>
    <property type="match status" value="1"/>
</dbReference>
<dbReference type="PANTHER" id="PTHR30561:SF7">
    <property type="entry name" value="GUANIDINIUM EFFLUX SYSTEM SUBUNIT GDNC-RELATED"/>
    <property type="match status" value="1"/>
</dbReference>
<comment type="similarity">
    <text evidence="6">Belongs to the drug/metabolite transporter (DMT) superfamily. Small multidrug resistance (SMR) (TC 2.A.7.1) family.</text>
</comment>
<name>W4Q9H8_9BACI</name>
<organism evidence="8 9">
    <name type="scientific">Halalkalibacter wakoensis JCM 9140</name>
    <dbReference type="NCBI Taxonomy" id="1236970"/>
    <lineage>
        <taxon>Bacteria</taxon>
        <taxon>Bacillati</taxon>
        <taxon>Bacillota</taxon>
        <taxon>Bacilli</taxon>
        <taxon>Bacillales</taxon>
        <taxon>Bacillaceae</taxon>
        <taxon>Halalkalibacter</taxon>
    </lineage>
</organism>
<evidence type="ECO:0000256" key="2">
    <source>
        <dbReference type="ARBA" id="ARBA00022475"/>
    </source>
</evidence>
<dbReference type="AlphaFoldDB" id="W4Q9H8"/>
<evidence type="ECO:0000256" key="7">
    <source>
        <dbReference type="SAM" id="Phobius"/>
    </source>
</evidence>
<feature type="transmembrane region" description="Helical" evidence="7">
    <location>
        <begin position="5"/>
        <end position="24"/>
    </location>
</feature>
<dbReference type="PANTHER" id="PTHR30561">
    <property type="entry name" value="SMR FAMILY PROTON-DEPENDENT DRUG EFFLUX TRANSPORTER SUGE"/>
    <property type="match status" value="1"/>
</dbReference>
<evidence type="ECO:0000313" key="8">
    <source>
        <dbReference type="EMBL" id="GAE28039.1"/>
    </source>
</evidence>
<comment type="subcellular location">
    <subcellularLocation>
        <location evidence="1 6">Cell membrane</location>
        <topology evidence="1 6">Multi-pass membrane protein</topology>
    </subcellularLocation>
</comment>
<sequence length="117" mass="12620">MNKNIAWMFVIVAAVFEVGWVVGLKYASSLFTWGLTGISIFISFSLLISAGKTLPVGTAYAVFVGLGTVGTVMVDHIMFAEPFSWPVLFFIILLLIGVIGLKVSTPEDEQVKGMEAS</sequence>
<dbReference type="GO" id="GO:0022857">
    <property type="term" value="F:transmembrane transporter activity"/>
    <property type="evidence" value="ECO:0007669"/>
    <property type="project" value="InterPro"/>
</dbReference>
<keyword evidence="3 6" id="KW-0812">Transmembrane</keyword>
<keyword evidence="2" id="KW-1003">Cell membrane</keyword>
<feature type="transmembrane region" description="Helical" evidence="7">
    <location>
        <begin position="85"/>
        <end position="104"/>
    </location>
</feature>
<keyword evidence="4 7" id="KW-1133">Transmembrane helix</keyword>
<dbReference type="EMBL" id="BAUT01000078">
    <property type="protein sequence ID" value="GAE28039.1"/>
    <property type="molecule type" value="Genomic_DNA"/>
</dbReference>
<dbReference type="Gene3D" id="1.10.3730.20">
    <property type="match status" value="1"/>
</dbReference>
<evidence type="ECO:0000256" key="6">
    <source>
        <dbReference type="RuleBase" id="RU003942"/>
    </source>
</evidence>
<keyword evidence="5 7" id="KW-0472">Membrane</keyword>
<reference evidence="8" key="1">
    <citation type="journal article" date="2014" name="Genome Announc.">
        <title>Draft Genome Sequences of Three Alkaliphilic Bacillus Strains, Bacillus wakoensis JCM 9140T, Bacillus akibai JCM 9157T, and Bacillus hemicellulosilyticus JCM 9152T.</title>
        <authorList>
            <person name="Yuki M."/>
            <person name="Oshima K."/>
            <person name="Suda W."/>
            <person name="Oshida Y."/>
            <person name="Kitamura K."/>
            <person name="Iida T."/>
            <person name="Hattori M."/>
            <person name="Ohkuma M."/>
        </authorList>
    </citation>
    <scope>NUCLEOTIDE SEQUENCE [LARGE SCALE GENOMIC DNA]</scope>
    <source>
        <strain evidence="8">JCM 9140</strain>
    </source>
</reference>
<feature type="transmembrane region" description="Helical" evidence="7">
    <location>
        <begin position="60"/>
        <end position="79"/>
    </location>
</feature>